<dbReference type="Pfam" id="PF00872">
    <property type="entry name" value="Transposase_mut"/>
    <property type="match status" value="1"/>
</dbReference>
<evidence type="ECO:0000256" key="2">
    <source>
        <dbReference type="ARBA" id="ARBA00010961"/>
    </source>
</evidence>
<keyword evidence="4" id="KW-0238">DNA-binding</keyword>
<dbReference type="KEGG" id="bayd:BSPP4475_07805"/>
<evidence type="ECO:0008006" key="8">
    <source>
        <dbReference type="Google" id="ProtNLM"/>
    </source>
</evidence>
<evidence type="ECO:0000256" key="3">
    <source>
        <dbReference type="ARBA" id="ARBA00022578"/>
    </source>
</evidence>
<dbReference type="GO" id="GO:0003677">
    <property type="term" value="F:DNA binding"/>
    <property type="evidence" value="ECO:0007669"/>
    <property type="project" value="UniProtKB-KW"/>
</dbReference>
<proteinExistence type="inferred from homology"/>
<gene>
    <name evidence="6" type="ORF">BSPP4475_07805</name>
</gene>
<organism evidence="6 7">
    <name type="scientific">Brevibacillus aydinogluensis</name>
    <dbReference type="NCBI Taxonomy" id="927786"/>
    <lineage>
        <taxon>Bacteria</taxon>
        <taxon>Bacillati</taxon>
        <taxon>Bacillota</taxon>
        <taxon>Bacilli</taxon>
        <taxon>Bacillales</taxon>
        <taxon>Paenibacillaceae</taxon>
        <taxon>Brevibacillus</taxon>
    </lineage>
</organism>
<dbReference type="AlphaFoldDB" id="A0AA48M945"/>
<evidence type="ECO:0000313" key="7">
    <source>
        <dbReference type="Proteomes" id="UP001189619"/>
    </source>
</evidence>
<dbReference type="GO" id="GO:0004803">
    <property type="term" value="F:transposase activity"/>
    <property type="evidence" value="ECO:0007669"/>
    <property type="project" value="InterPro"/>
</dbReference>
<evidence type="ECO:0000256" key="5">
    <source>
        <dbReference type="ARBA" id="ARBA00023172"/>
    </source>
</evidence>
<evidence type="ECO:0000313" key="6">
    <source>
        <dbReference type="EMBL" id="CAJ1002214.1"/>
    </source>
</evidence>
<sequence>MKMGNFQPILLGILSLIFTMERLNEEIRLRERVIRMFPTRESIIRLIEALLMEINKKG</sequence>
<reference evidence="6" key="1">
    <citation type="submission" date="2023-07" db="EMBL/GenBank/DDBJ databases">
        <authorList>
            <person name="Ivanov I."/>
            <person name="Teneva D."/>
            <person name="Stoikov I."/>
        </authorList>
    </citation>
    <scope>NUCLEOTIDE SEQUENCE</scope>
    <source>
        <strain evidence="6">4475</strain>
    </source>
</reference>
<keyword evidence="7" id="KW-1185">Reference proteome</keyword>
<keyword evidence="5" id="KW-0233">DNA recombination</keyword>
<evidence type="ECO:0000256" key="4">
    <source>
        <dbReference type="ARBA" id="ARBA00023125"/>
    </source>
</evidence>
<evidence type="ECO:0000256" key="1">
    <source>
        <dbReference type="ARBA" id="ARBA00002190"/>
    </source>
</evidence>
<name>A0AA48M945_9BACL</name>
<dbReference type="InterPro" id="IPR001207">
    <property type="entry name" value="Transposase_mutator"/>
</dbReference>
<comment type="similarity">
    <text evidence="2">Belongs to the transposase mutator family.</text>
</comment>
<accession>A0AA48M945</accession>
<comment type="function">
    <text evidence="1">Required for the transposition of the insertion element.</text>
</comment>
<dbReference type="Proteomes" id="UP001189619">
    <property type="component" value="Chromosome"/>
</dbReference>
<dbReference type="GO" id="GO:0006313">
    <property type="term" value="P:DNA transposition"/>
    <property type="evidence" value="ECO:0007669"/>
    <property type="project" value="InterPro"/>
</dbReference>
<protein>
    <recommendedName>
        <fullName evidence="8">Transposase</fullName>
    </recommendedName>
</protein>
<dbReference type="EMBL" id="OY569118">
    <property type="protein sequence ID" value="CAJ1002214.1"/>
    <property type="molecule type" value="Genomic_DNA"/>
</dbReference>
<keyword evidence="3" id="KW-0815">Transposition</keyword>